<dbReference type="InterPro" id="IPR044822">
    <property type="entry name" value="Myb_DNA-bind_4"/>
</dbReference>
<dbReference type="Pfam" id="PF13837">
    <property type="entry name" value="Myb_DNA-bind_4"/>
    <property type="match status" value="1"/>
</dbReference>
<gene>
    <name evidence="3" type="ORF">RJ641_021989</name>
</gene>
<dbReference type="PROSITE" id="PS50090">
    <property type="entry name" value="MYB_LIKE"/>
    <property type="match status" value="1"/>
</dbReference>
<dbReference type="GO" id="GO:0003677">
    <property type="term" value="F:DNA binding"/>
    <property type="evidence" value="ECO:0007669"/>
    <property type="project" value="UniProtKB-KW"/>
</dbReference>
<feature type="compositionally biased region" description="Acidic residues" evidence="1">
    <location>
        <begin position="154"/>
        <end position="167"/>
    </location>
</feature>
<sequence>MESQSQTPQKPQALDNEKTATTTTGSRRTRSHLAPEWTSKDCLILVNEIAAVAGDCHKAFSSYQKWCIIAENCTALDVARTTSQCRRKWQSLVADYKVVRQWLTKQKRKGDGTMRCFWDLDGERRRELGLPVGFDEELFNSIGDVIRAQKDLSETEPESDPESEAAEADVPNVDIPTFSVYFLGIPVTKKPKRQPKPLTSNSEEEPIVAMKLPKKKGIKRPGRRGIAHSSCSEEKAQVTAAEVGEDVESGPKASRSKTMPQNFDVEAKAQMLAADLLENVKLIHGILGGTHIDDGDLSLLADLKNSKHIDIETVRQQGDELITCFGDLTNTLDQLCDLVDVNNL</sequence>
<evidence type="ECO:0000313" key="3">
    <source>
        <dbReference type="EMBL" id="KAK6912388.1"/>
    </source>
</evidence>
<feature type="compositionally biased region" description="Polar residues" evidence="1">
    <location>
        <begin position="1"/>
        <end position="10"/>
    </location>
</feature>
<evidence type="ECO:0000259" key="2">
    <source>
        <dbReference type="PROSITE" id="PS50090"/>
    </source>
</evidence>
<dbReference type="InterPro" id="IPR001005">
    <property type="entry name" value="SANT/Myb"/>
</dbReference>
<feature type="region of interest" description="Disordered" evidence="1">
    <location>
        <begin position="1"/>
        <end position="32"/>
    </location>
</feature>
<keyword evidence="3" id="KW-0238">DNA-binding</keyword>
<feature type="domain" description="Myb-like" evidence="2">
    <location>
        <begin position="37"/>
        <end position="93"/>
    </location>
</feature>
<name>A0AAN8UKM3_9MAGN</name>
<dbReference type="EMBL" id="JBAMMX010000027">
    <property type="protein sequence ID" value="KAK6912388.1"/>
    <property type="molecule type" value="Genomic_DNA"/>
</dbReference>
<dbReference type="Proteomes" id="UP001370490">
    <property type="component" value="Unassembled WGS sequence"/>
</dbReference>
<reference evidence="3 4" key="1">
    <citation type="submission" date="2023-12" db="EMBL/GenBank/DDBJ databases">
        <title>A high-quality genome assembly for Dillenia turbinata (Dilleniales).</title>
        <authorList>
            <person name="Chanderbali A."/>
        </authorList>
    </citation>
    <scope>NUCLEOTIDE SEQUENCE [LARGE SCALE GENOMIC DNA]</scope>
    <source>
        <strain evidence="3">LSX21</strain>
        <tissue evidence="3">Leaf</tissue>
    </source>
</reference>
<keyword evidence="4" id="KW-1185">Reference proteome</keyword>
<proteinExistence type="predicted"/>
<dbReference type="PANTHER" id="PTHR33492">
    <property type="entry name" value="OSJNBA0043A12.37 PROTEIN-RELATED"/>
    <property type="match status" value="1"/>
</dbReference>
<protein>
    <submittedName>
        <fullName evidence="3">Myb/SANT-like DNA-binding domain 4</fullName>
    </submittedName>
</protein>
<dbReference type="AlphaFoldDB" id="A0AAN8UKM3"/>
<accession>A0AAN8UKM3</accession>
<dbReference type="PANTHER" id="PTHR33492:SF4">
    <property type="entry name" value="OS02G0174300 PROTEIN"/>
    <property type="match status" value="1"/>
</dbReference>
<evidence type="ECO:0000256" key="1">
    <source>
        <dbReference type="SAM" id="MobiDB-lite"/>
    </source>
</evidence>
<dbReference type="Gene3D" id="1.10.10.60">
    <property type="entry name" value="Homeodomain-like"/>
    <property type="match status" value="1"/>
</dbReference>
<feature type="region of interest" description="Disordered" evidence="1">
    <location>
        <begin position="151"/>
        <end position="170"/>
    </location>
</feature>
<organism evidence="3 4">
    <name type="scientific">Dillenia turbinata</name>
    <dbReference type="NCBI Taxonomy" id="194707"/>
    <lineage>
        <taxon>Eukaryota</taxon>
        <taxon>Viridiplantae</taxon>
        <taxon>Streptophyta</taxon>
        <taxon>Embryophyta</taxon>
        <taxon>Tracheophyta</taxon>
        <taxon>Spermatophyta</taxon>
        <taxon>Magnoliopsida</taxon>
        <taxon>eudicotyledons</taxon>
        <taxon>Gunneridae</taxon>
        <taxon>Pentapetalae</taxon>
        <taxon>Dilleniales</taxon>
        <taxon>Dilleniaceae</taxon>
        <taxon>Dillenia</taxon>
    </lineage>
</organism>
<comment type="caution">
    <text evidence="3">The sequence shown here is derived from an EMBL/GenBank/DDBJ whole genome shotgun (WGS) entry which is preliminary data.</text>
</comment>
<evidence type="ECO:0000313" key="4">
    <source>
        <dbReference type="Proteomes" id="UP001370490"/>
    </source>
</evidence>